<feature type="compositionally biased region" description="Acidic residues" evidence="2">
    <location>
        <begin position="695"/>
        <end position="708"/>
    </location>
</feature>
<evidence type="ECO:0000256" key="1">
    <source>
        <dbReference type="SAM" id="Coils"/>
    </source>
</evidence>
<dbReference type="AlphaFoldDB" id="A0A9P6B8W4"/>
<evidence type="ECO:0000313" key="3">
    <source>
        <dbReference type="EMBL" id="KAF9519695.1"/>
    </source>
</evidence>
<proteinExistence type="predicted"/>
<dbReference type="Proteomes" id="UP000886523">
    <property type="component" value="Unassembled WGS sequence"/>
</dbReference>
<name>A0A9P6B8W4_9AGAM</name>
<accession>A0A9P6B8W4</accession>
<protein>
    <submittedName>
        <fullName evidence="3">Uncharacterized protein</fullName>
    </submittedName>
</protein>
<dbReference type="PANTHER" id="PTHR23159">
    <property type="entry name" value="CENTROSOMAL PROTEIN 2"/>
    <property type="match status" value="1"/>
</dbReference>
<organism evidence="3 4">
    <name type="scientific">Hydnum rufescens UP504</name>
    <dbReference type="NCBI Taxonomy" id="1448309"/>
    <lineage>
        <taxon>Eukaryota</taxon>
        <taxon>Fungi</taxon>
        <taxon>Dikarya</taxon>
        <taxon>Basidiomycota</taxon>
        <taxon>Agaricomycotina</taxon>
        <taxon>Agaricomycetes</taxon>
        <taxon>Cantharellales</taxon>
        <taxon>Hydnaceae</taxon>
        <taxon>Hydnum</taxon>
    </lineage>
</organism>
<dbReference type="EMBL" id="MU128916">
    <property type="protein sequence ID" value="KAF9519695.1"/>
    <property type="molecule type" value="Genomic_DNA"/>
</dbReference>
<gene>
    <name evidence="3" type="ORF">BS47DRAFT_1079712</name>
</gene>
<evidence type="ECO:0000313" key="4">
    <source>
        <dbReference type="Proteomes" id="UP000886523"/>
    </source>
</evidence>
<feature type="compositionally biased region" description="Basic and acidic residues" evidence="2">
    <location>
        <begin position="301"/>
        <end position="319"/>
    </location>
</feature>
<feature type="region of interest" description="Disordered" evidence="2">
    <location>
        <begin position="653"/>
        <end position="676"/>
    </location>
</feature>
<reference evidence="3" key="1">
    <citation type="journal article" date="2020" name="Nat. Commun.">
        <title>Large-scale genome sequencing of mycorrhizal fungi provides insights into the early evolution of symbiotic traits.</title>
        <authorList>
            <person name="Miyauchi S."/>
            <person name="Kiss E."/>
            <person name="Kuo A."/>
            <person name="Drula E."/>
            <person name="Kohler A."/>
            <person name="Sanchez-Garcia M."/>
            <person name="Morin E."/>
            <person name="Andreopoulos B."/>
            <person name="Barry K.W."/>
            <person name="Bonito G."/>
            <person name="Buee M."/>
            <person name="Carver A."/>
            <person name="Chen C."/>
            <person name="Cichocki N."/>
            <person name="Clum A."/>
            <person name="Culley D."/>
            <person name="Crous P.W."/>
            <person name="Fauchery L."/>
            <person name="Girlanda M."/>
            <person name="Hayes R.D."/>
            <person name="Keri Z."/>
            <person name="LaButti K."/>
            <person name="Lipzen A."/>
            <person name="Lombard V."/>
            <person name="Magnuson J."/>
            <person name="Maillard F."/>
            <person name="Murat C."/>
            <person name="Nolan M."/>
            <person name="Ohm R.A."/>
            <person name="Pangilinan J."/>
            <person name="Pereira M.F."/>
            <person name="Perotto S."/>
            <person name="Peter M."/>
            <person name="Pfister S."/>
            <person name="Riley R."/>
            <person name="Sitrit Y."/>
            <person name="Stielow J.B."/>
            <person name="Szollosi G."/>
            <person name="Zifcakova L."/>
            <person name="Stursova M."/>
            <person name="Spatafora J.W."/>
            <person name="Tedersoo L."/>
            <person name="Vaario L.M."/>
            <person name="Yamada A."/>
            <person name="Yan M."/>
            <person name="Wang P."/>
            <person name="Xu J."/>
            <person name="Bruns T."/>
            <person name="Baldrian P."/>
            <person name="Vilgalys R."/>
            <person name="Dunand C."/>
            <person name="Henrissat B."/>
            <person name="Grigoriev I.V."/>
            <person name="Hibbett D."/>
            <person name="Nagy L.G."/>
            <person name="Martin F.M."/>
        </authorList>
    </citation>
    <scope>NUCLEOTIDE SEQUENCE</scope>
    <source>
        <strain evidence="3">UP504</strain>
    </source>
</reference>
<keyword evidence="1" id="KW-0175">Coiled coil</keyword>
<feature type="coiled-coil region" evidence="1">
    <location>
        <begin position="418"/>
        <end position="532"/>
    </location>
</feature>
<feature type="compositionally biased region" description="Low complexity" evidence="2">
    <location>
        <begin position="658"/>
        <end position="671"/>
    </location>
</feature>
<keyword evidence="4" id="KW-1185">Reference proteome</keyword>
<dbReference type="PANTHER" id="PTHR23159:SF31">
    <property type="entry name" value="CENTROSOME-ASSOCIATED PROTEIN CEP250 ISOFORM X1"/>
    <property type="match status" value="1"/>
</dbReference>
<feature type="compositionally biased region" description="Low complexity" evidence="2">
    <location>
        <begin position="188"/>
        <end position="214"/>
    </location>
</feature>
<feature type="region of interest" description="Disordered" evidence="2">
    <location>
        <begin position="691"/>
        <end position="734"/>
    </location>
</feature>
<sequence length="948" mass="103997">MASEQTSPSTLQTRLSHLFDINPDSYVNAHAVPARAMLSILRAFSEEHGVTLIKDEESFVATTNAMPDFEITPTIMIDLILQLTGTLPPSPSTSSTSSTTTSPPLSMQRALSEESEGFSEAASGVSQAQPNALEARQRTGPLESGIPSTWKNRPHRARGRSETGFAAITGTASDSPPLASRKESGHRTLSTPTSPDSSLSPSSGGSLTLGRPPSAASSYLRSPNTSIYDPSYLADSMASPIRSPDFSAEDTSIDYSTDWKFPPPELFPSIKTKTDLSKRKPSPNSSPPPSDMNSDPDSDEDNIHDRDADPTIHSRDRIHSISTTSLVTSPEDRLEALQRANAELAKKLRDASRELEHKLSDHEGEIEEMQTRIEDLRYELAASKREEKELRLKAVSVFCHVTVTNVATMDIYHIYDVQRTTTSQLATLEAEMSKLQRQLNSSRAAYQAMQKQYQEQCAVSEKYRNTLRKKDQELKHAEELANGHQHEITKWRSERELSEATIESLKAELNVAQQAQETLEQQKQANFMLKETIDRLRLDLDEIRTTTTGPGSSGGSSARSTLTKVAMSKKALASLAAELSGNLYDEIDEETTLPDGDQEAGGEAGFETIITTSRKRIGARRKNGVALEEIREYADAYTQHDLTDFVSSAITQTDVEPSRSTSSSSSQTSPQLGRMPKMFDVSSQTDVPVLGDVSADIDDDDDDGDDDTSSSSTLTPIALSPSPSPRKHKSPIVLVGPNDLPPSYAHLEAEERENIEKDYLRRWHPGMTSATVSTVVSPTSSDAVAEVSREAVEEWKNLKRELGFECAAIDRVLLKGNVDRSPRKASTASTPANPSVEAAVLTMTPRLAREYANKVKAAAEAEEDDEEEVALVAKHRSPRRRFYNLYNAAFYPGADGHEAPRRNWSVMLTGMGVWAMVLMTGKLFSRIDGLLFKSLMSTFSCGTANDEI</sequence>
<comment type="caution">
    <text evidence="3">The sequence shown here is derived from an EMBL/GenBank/DDBJ whole genome shotgun (WGS) entry which is preliminary data.</text>
</comment>
<feature type="region of interest" description="Disordered" evidence="2">
    <location>
        <begin position="257"/>
        <end position="332"/>
    </location>
</feature>
<feature type="compositionally biased region" description="Polar residues" evidence="2">
    <location>
        <begin position="215"/>
        <end position="225"/>
    </location>
</feature>
<feature type="coiled-coil region" evidence="1">
    <location>
        <begin position="334"/>
        <end position="393"/>
    </location>
</feature>
<feature type="region of interest" description="Disordered" evidence="2">
    <location>
        <begin position="87"/>
        <end position="225"/>
    </location>
</feature>
<evidence type="ECO:0000256" key="2">
    <source>
        <dbReference type="SAM" id="MobiDB-lite"/>
    </source>
</evidence>
<feature type="compositionally biased region" description="Low complexity" evidence="2">
    <location>
        <begin position="92"/>
        <end position="106"/>
    </location>
</feature>
<dbReference type="OrthoDB" id="432685at2759"/>